<proteinExistence type="predicted"/>
<comment type="caution">
    <text evidence="2">The sequence shown here is derived from an EMBL/GenBank/DDBJ whole genome shotgun (WGS) entry which is preliminary data.</text>
</comment>
<dbReference type="RefSeq" id="WP_185011804.1">
    <property type="nucleotide sequence ID" value="NZ_BAAAUI010000091.1"/>
</dbReference>
<sequence>MNGGVRRPAGGRTMPIMANLPYTLALIGGFVLLALVIRAVQTRLAVRPARRPPTR</sequence>
<keyword evidence="1" id="KW-0812">Transmembrane</keyword>
<name>A0A7W7C9E1_9PSEU</name>
<keyword evidence="1" id="KW-1133">Transmembrane helix</keyword>
<evidence type="ECO:0000256" key="1">
    <source>
        <dbReference type="SAM" id="Phobius"/>
    </source>
</evidence>
<dbReference type="AlphaFoldDB" id="A0A7W7C9E1"/>
<keyword evidence="3" id="KW-1185">Reference proteome</keyword>
<gene>
    <name evidence="2" type="ORF">HNR67_003049</name>
</gene>
<keyword evidence="1" id="KW-0472">Membrane</keyword>
<organism evidence="2 3">
    <name type="scientific">Crossiella cryophila</name>
    <dbReference type="NCBI Taxonomy" id="43355"/>
    <lineage>
        <taxon>Bacteria</taxon>
        <taxon>Bacillati</taxon>
        <taxon>Actinomycetota</taxon>
        <taxon>Actinomycetes</taxon>
        <taxon>Pseudonocardiales</taxon>
        <taxon>Pseudonocardiaceae</taxon>
        <taxon>Crossiella</taxon>
    </lineage>
</organism>
<evidence type="ECO:0000313" key="2">
    <source>
        <dbReference type="EMBL" id="MBB4676931.1"/>
    </source>
</evidence>
<reference evidence="2 3" key="1">
    <citation type="submission" date="2020-08" db="EMBL/GenBank/DDBJ databases">
        <title>Sequencing the genomes of 1000 actinobacteria strains.</title>
        <authorList>
            <person name="Klenk H.-P."/>
        </authorList>
    </citation>
    <scope>NUCLEOTIDE SEQUENCE [LARGE SCALE GENOMIC DNA]</scope>
    <source>
        <strain evidence="2 3">DSM 44230</strain>
    </source>
</reference>
<feature type="transmembrane region" description="Helical" evidence="1">
    <location>
        <begin position="20"/>
        <end position="40"/>
    </location>
</feature>
<accession>A0A7W7C9E1</accession>
<evidence type="ECO:0000313" key="3">
    <source>
        <dbReference type="Proteomes" id="UP000533598"/>
    </source>
</evidence>
<protein>
    <submittedName>
        <fullName evidence="2">Uncharacterized protein</fullName>
    </submittedName>
</protein>
<dbReference type="EMBL" id="JACHMH010000001">
    <property type="protein sequence ID" value="MBB4676931.1"/>
    <property type="molecule type" value="Genomic_DNA"/>
</dbReference>
<dbReference type="Proteomes" id="UP000533598">
    <property type="component" value="Unassembled WGS sequence"/>
</dbReference>